<dbReference type="EMBL" id="JPSL02000039">
    <property type="protein sequence ID" value="KGQ22849.1"/>
    <property type="molecule type" value="Genomic_DNA"/>
</dbReference>
<dbReference type="RefSeq" id="WP_038061111.1">
    <property type="nucleotide sequence ID" value="NZ_JPSL02000039.1"/>
</dbReference>
<dbReference type="InterPro" id="IPR011322">
    <property type="entry name" value="N-reg_PII-like_a/b"/>
</dbReference>
<dbReference type="PANTHER" id="PTHR38456:SF1">
    <property type="entry name" value="CYCLIC DI-AMP RECEPTOR A"/>
    <property type="match status" value="1"/>
</dbReference>
<dbReference type="STRING" id="276.THFILI_06730"/>
<dbReference type="SUPFAM" id="SSF54913">
    <property type="entry name" value="GlnB-like"/>
    <property type="match status" value="1"/>
</dbReference>
<reference evidence="1 2" key="1">
    <citation type="journal article" date="2015" name="Genome Announc.">
        <title>Draft Genome Sequence of the Thermophile Thermus filiformis ATCC 43280, Producer of Carotenoid-(Di)glucoside-Branched Fatty Acid (Di)esters and Source of Hyperthermostable Enzymes of Biotechnological Interest.</title>
        <authorList>
            <person name="Mandelli F."/>
            <person name="Oliveira Ramires B."/>
            <person name="Couger M.B."/>
            <person name="Paixao D.A."/>
            <person name="Camilo C.M."/>
            <person name="Polikarpov I."/>
            <person name="Prade R."/>
            <person name="Riano-Pachon D.M."/>
            <person name="Squina F.M."/>
        </authorList>
    </citation>
    <scope>NUCLEOTIDE SEQUENCE [LARGE SCALE GENOMIC DNA]</scope>
    <source>
        <strain evidence="1 2">ATCC 43280</strain>
    </source>
</reference>
<dbReference type="PANTHER" id="PTHR38456">
    <property type="entry name" value="CYCLIC DI-AMP RECEPTOR A"/>
    <property type="match status" value="1"/>
</dbReference>
<accession>A0A0A2XCE7</accession>
<organism evidence="1 2">
    <name type="scientific">Thermus filiformis</name>
    <dbReference type="NCBI Taxonomy" id="276"/>
    <lineage>
        <taxon>Bacteria</taxon>
        <taxon>Thermotogati</taxon>
        <taxon>Deinococcota</taxon>
        <taxon>Deinococci</taxon>
        <taxon>Thermales</taxon>
        <taxon>Thermaceae</taxon>
        <taxon>Thermus</taxon>
    </lineage>
</organism>
<evidence type="ECO:0000313" key="2">
    <source>
        <dbReference type="Proteomes" id="UP000030364"/>
    </source>
</evidence>
<name>A0A0A2XCE7_THEFI</name>
<proteinExistence type="predicted"/>
<gene>
    <name evidence="1" type="ORF">THFILI_06730</name>
</gene>
<dbReference type="InterPro" id="IPR015867">
    <property type="entry name" value="N-reg_PII/ATP_PRibTrfase_C"/>
</dbReference>
<sequence length="109" mass="11889">MKLILAIVQDTDAPGLTKALLERGFQSTKLASTGGFLREGNTTLLIGVEDERLEEALEVIREKCRTRTRLVTPGVPLAEAPDPFLAQPVEVQVGGAVVFVLPVERFFKV</sequence>
<dbReference type="AlphaFoldDB" id="A0A0A2XCE7"/>
<dbReference type="Gene3D" id="3.30.70.120">
    <property type="match status" value="1"/>
</dbReference>
<dbReference type="Pfam" id="PF06153">
    <property type="entry name" value="CdAMP_rec"/>
    <property type="match status" value="1"/>
</dbReference>
<dbReference type="Proteomes" id="UP000030364">
    <property type="component" value="Unassembled WGS sequence"/>
</dbReference>
<evidence type="ECO:0000313" key="1">
    <source>
        <dbReference type="EMBL" id="KGQ22849.1"/>
    </source>
</evidence>
<dbReference type="OrthoDB" id="9794275at2"/>
<keyword evidence="2" id="KW-1185">Reference proteome</keyword>
<dbReference type="InterPro" id="IPR010375">
    <property type="entry name" value="CdAMP_rec"/>
</dbReference>
<protein>
    <recommendedName>
        <fullName evidence="3">Protein from nitrogen regulatory protein P-II</fullName>
    </recommendedName>
</protein>
<dbReference type="PATRIC" id="fig|276.5.peg.313"/>
<comment type="caution">
    <text evidence="1">The sequence shown here is derived from an EMBL/GenBank/DDBJ whole genome shotgun (WGS) entry which is preliminary data.</text>
</comment>
<evidence type="ECO:0008006" key="3">
    <source>
        <dbReference type="Google" id="ProtNLM"/>
    </source>
</evidence>